<dbReference type="InterPro" id="IPR058730">
    <property type="entry name" value="U-box_ZFPL1-like"/>
</dbReference>
<evidence type="ECO:0000259" key="1">
    <source>
        <dbReference type="Pfam" id="PF25998"/>
    </source>
</evidence>
<feature type="domain" description="ZFPL1-like U-box" evidence="1">
    <location>
        <begin position="27"/>
        <end position="80"/>
    </location>
</feature>
<accession>A0A9D5HLG9</accession>
<comment type="caution">
    <text evidence="2">The sequence shown here is derived from an EMBL/GenBank/DDBJ whole genome shotgun (WGS) entry which is preliminary data.</text>
</comment>
<name>A0A9D5HLG9_9LILI</name>
<proteinExistence type="predicted"/>
<reference evidence="2" key="1">
    <citation type="submission" date="2021-03" db="EMBL/GenBank/DDBJ databases">
        <authorList>
            <person name="Li Z."/>
            <person name="Yang C."/>
        </authorList>
    </citation>
    <scope>NUCLEOTIDE SEQUENCE</scope>
    <source>
        <strain evidence="2">Dzin_1.0</strain>
        <tissue evidence="2">Leaf</tissue>
    </source>
</reference>
<organism evidence="2 3">
    <name type="scientific">Dioscorea zingiberensis</name>
    <dbReference type="NCBI Taxonomy" id="325984"/>
    <lineage>
        <taxon>Eukaryota</taxon>
        <taxon>Viridiplantae</taxon>
        <taxon>Streptophyta</taxon>
        <taxon>Embryophyta</taxon>
        <taxon>Tracheophyta</taxon>
        <taxon>Spermatophyta</taxon>
        <taxon>Magnoliopsida</taxon>
        <taxon>Liliopsida</taxon>
        <taxon>Dioscoreales</taxon>
        <taxon>Dioscoreaceae</taxon>
        <taxon>Dioscorea</taxon>
    </lineage>
</organism>
<protein>
    <recommendedName>
        <fullName evidence="1">ZFPL1-like U-box domain-containing protein</fullName>
    </recommendedName>
</protein>
<evidence type="ECO:0000313" key="2">
    <source>
        <dbReference type="EMBL" id="KAJ0980282.1"/>
    </source>
</evidence>
<dbReference type="OrthoDB" id="1916590at2759"/>
<dbReference type="Proteomes" id="UP001085076">
    <property type="component" value="Miscellaneous, Linkage group lg02"/>
</dbReference>
<dbReference type="Pfam" id="PF25998">
    <property type="entry name" value="U-box_ZFPL1"/>
    <property type="match status" value="1"/>
</dbReference>
<keyword evidence="3" id="KW-1185">Reference proteome</keyword>
<reference evidence="2" key="2">
    <citation type="journal article" date="2022" name="Hortic Res">
        <title>The genome of Dioscorea zingiberensis sheds light on the biosynthesis, origin and evolution of the medicinally important diosgenin saponins.</title>
        <authorList>
            <person name="Li Y."/>
            <person name="Tan C."/>
            <person name="Li Z."/>
            <person name="Guo J."/>
            <person name="Li S."/>
            <person name="Chen X."/>
            <person name="Wang C."/>
            <person name="Dai X."/>
            <person name="Yang H."/>
            <person name="Song W."/>
            <person name="Hou L."/>
            <person name="Xu J."/>
            <person name="Tong Z."/>
            <person name="Xu A."/>
            <person name="Yuan X."/>
            <person name="Wang W."/>
            <person name="Yang Q."/>
            <person name="Chen L."/>
            <person name="Sun Z."/>
            <person name="Wang K."/>
            <person name="Pan B."/>
            <person name="Chen J."/>
            <person name="Bao Y."/>
            <person name="Liu F."/>
            <person name="Qi X."/>
            <person name="Gang D.R."/>
            <person name="Wen J."/>
            <person name="Li J."/>
        </authorList>
    </citation>
    <scope>NUCLEOTIDE SEQUENCE</scope>
    <source>
        <strain evidence="2">Dzin_1.0</strain>
    </source>
</reference>
<dbReference type="EMBL" id="JAGGNH010000002">
    <property type="protein sequence ID" value="KAJ0980282.1"/>
    <property type="molecule type" value="Genomic_DNA"/>
</dbReference>
<dbReference type="AlphaFoldDB" id="A0A9D5HLG9"/>
<sequence>MPQGYQALLLCAQGSCLRRMHMLAEHHICVISCILSAWLELPSIRQHCTLNCHYDFLMLIWPPKSIKDSGSRLHSKLKEALILALSDINFLGCCCLFGQMRCQLYQ</sequence>
<gene>
    <name evidence="2" type="ORF">J5N97_008537</name>
</gene>
<evidence type="ECO:0000313" key="3">
    <source>
        <dbReference type="Proteomes" id="UP001085076"/>
    </source>
</evidence>